<accession>R7TKY4</accession>
<name>R7TKY4_CAPTE</name>
<reference evidence="3" key="1">
    <citation type="submission" date="2012-12" db="EMBL/GenBank/DDBJ databases">
        <authorList>
            <person name="Hellsten U."/>
            <person name="Grimwood J."/>
            <person name="Chapman J.A."/>
            <person name="Shapiro H."/>
            <person name="Aerts A."/>
            <person name="Otillar R.P."/>
            <person name="Terry A.Y."/>
            <person name="Boore J.L."/>
            <person name="Simakov O."/>
            <person name="Marletaz F."/>
            <person name="Cho S.-J."/>
            <person name="Edsinger-Gonzales E."/>
            <person name="Havlak P."/>
            <person name="Kuo D.-H."/>
            <person name="Larsson T."/>
            <person name="Lv J."/>
            <person name="Arendt D."/>
            <person name="Savage R."/>
            <person name="Osoegawa K."/>
            <person name="de Jong P."/>
            <person name="Lindberg D.R."/>
            <person name="Seaver E.C."/>
            <person name="Weisblat D.A."/>
            <person name="Putnam N.H."/>
            <person name="Grigoriev I.V."/>
            <person name="Rokhsar D.S."/>
        </authorList>
    </citation>
    <scope>NUCLEOTIDE SEQUENCE</scope>
    <source>
        <strain evidence="3">I ESC-2004</strain>
    </source>
</reference>
<dbReference type="HOGENOM" id="CLU_3093373_0_0_1"/>
<organism evidence="1">
    <name type="scientific">Capitella teleta</name>
    <name type="common">Polychaete worm</name>
    <dbReference type="NCBI Taxonomy" id="283909"/>
    <lineage>
        <taxon>Eukaryota</taxon>
        <taxon>Metazoa</taxon>
        <taxon>Spiralia</taxon>
        <taxon>Lophotrochozoa</taxon>
        <taxon>Annelida</taxon>
        <taxon>Polychaeta</taxon>
        <taxon>Sedentaria</taxon>
        <taxon>Scolecida</taxon>
        <taxon>Capitellidae</taxon>
        <taxon>Capitella</taxon>
    </lineage>
</organism>
<dbReference type="Proteomes" id="UP000014760">
    <property type="component" value="Unassembled WGS sequence"/>
</dbReference>
<dbReference type="EMBL" id="KB310219">
    <property type="protein sequence ID" value="ELT92221.1"/>
    <property type="molecule type" value="Genomic_DNA"/>
</dbReference>
<evidence type="ECO:0000313" key="2">
    <source>
        <dbReference type="EnsemblMetazoa" id="CapteP94809"/>
    </source>
</evidence>
<dbReference type="EMBL" id="AMQN01013436">
    <property type="status" value="NOT_ANNOTATED_CDS"/>
    <property type="molecule type" value="Genomic_DNA"/>
</dbReference>
<keyword evidence="3" id="KW-1185">Reference proteome</keyword>
<proteinExistence type="predicted"/>
<gene>
    <name evidence="1" type="ORF">CAPTEDRAFT_94809</name>
</gene>
<sequence length="52" mass="6247">CLNVCLCKHNYCFQELLLHTINRLFIVLCDILHRLRFCNQYIKMVSDSCINE</sequence>
<dbReference type="AlphaFoldDB" id="R7TKY4"/>
<reference evidence="2" key="3">
    <citation type="submission" date="2015-06" db="UniProtKB">
        <authorList>
            <consortium name="EnsemblMetazoa"/>
        </authorList>
    </citation>
    <scope>IDENTIFICATION</scope>
</reference>
<dbReference type="EnsemblMetazoa" id="CapteT94809">
    <property type="protein sequence ID" value="CapteP94809"/>
    <property type="gene ID" value="CapteG94809"/>
</dbReference>
<feature type="non-terminal residue" evidence="1">
    <location>
        <position position="1"/>
    </location>
</feature>
<protein>
    <submittedName>
        <fullName evidence="1 2">Uncharacterized protein</fullName>
    </submittedName>
</protein>
<evidence type="ECO:0000313" key="1">
    <source>
        <dbReference type="EMBL" id="ELT92221.1"/>
    </source>
</evidence>
<reference evidence="1 3" key="2">
    <citation type="journal article" date="2013" name="Nature">
        <title>Insights into bilaterian evolution from three spiralian genomes.</title>
        <authorList>
            <person name="Simakov O."/>
            <person name="Marletaz F."/>
            <person name="Cho S.J."/>
            <person name="Edsinger-Gonzales E."/>
            <person name="Havlak P."/>
            <person name="Hellsten U."/>
            <person name="Kuo D.H."/>
            <person name="Larsson T."/>
            <person name="Lv J."/>
            <person name="Arendt D."/>
            <person name="Savage R."/>
            <person name="Osoegawa K."/>
            <person name="de Jong P."/>
            <person name="Grimwood J."/>
            <person name="Chapman J.A."/>
            <person name="Shapiro H."/>
            <person name="Aerts A."/>
            <person name="Otillar R.P."/>
            <person name="Terry A.Y."/>
            <person name="Boore J.L."/>
            <person name="Grigoriev I.V."/>
            <person name="Lindberg D.R."/>
            <person name="Seaver E.C."/>
            <person name="Weisblat D.A."/>
            <person name="Putnam N.H."/>
            <person name="Rokhsar D.S."/>
        </authorList>
    </citation>
    <scope>NUCLEOTIDE SEQUENCE</scope>
    <source>
        <strain evidence="1 3">I ESC-2004</strain>
    </source>
</reference>
<evidence type="ECO:0000313" key="3">
    <source>
        <dbReference type="Proteomes" id="UP000014760"/>
    </source>
</evidence>